<dbReference type="AlphaFoldDB" id="A0A5C6EU36"/>
<dbReference type="GO" id="GO:0009378">
    <property type="term" value="F:four-way junction helicase activity"/>
    <property type="evidence" value="ECO:0007669"/>
    <property type="project" value="TreeGrafter"/>
</dbReference>
<feature type="domain" description="HRDC" evidence="16">
    <location>
        <begin position="775"/>
        <end position="855"/>
    </location>
</feature>
<keyword evidence="10" id="KW-0413">Isomerase</keyword>
<dbReference type="InterPro" id="IPR002121">
    <property type="entry name" value="HRDC_dom"/>
</dbReference>
<feature type="region of interest" description="Disordered" evidence="15">
    <location>
        <begin position="861"/>
        <end position="912"/>
    </location>
</feature>
<evidence type="ECO:0000256" key="12">
    <source>
        <dbReference type="ARBA" id="ARBA00034808"/>
    </source>
</evidence>
<dbReference type="PROSITE" id="PS51192">
    <property type="entry name" value="HELICASE_ATP_BIND_1"/>
    <property type="match status" value="1"/>
</dbReference>
<dbReference type="SUPFAM" id="SSF47819">
    <property type="entry name" value="HRDC-like"/>
    <property type="match status" value="1"/>
</dbReference>
<dbReference type="SUPFAM" id="SSF46785">
    <property type="entry name" value="Winged helix' DNA-binding domain"/>
    <property type="match status" value="1"/>
</dbReference>
<dbReference type="GO" id="GO:0030894">
    <property type="term" value="C:replisome"/>
    <property type="evidence" value="ECO:0007669"/>
    <property type="project" value="TreeGrafter"/>
</dbReference>
<comment type="catalytic activity">
    <reaction evidence="11">
        <text>Couples ATP hydrolysis with the unwinding of duplex DNA by translocating in the 3'-5' direction.</text>
        <dbReference type="EC" id="5.6.2.4"/>
    </reaction>
</comment>
<evidence type="ECO:0000256" key="5">
    <source>
        <dbReference type="ARBA" id="ARBA00022741"/>
    </source>
</evidence>
<sequence>MCADPILIGLKHEPIVRFLLVLKTIVMADTPDPTTLLSRFGLTEFRPGQRDVVDAIASGRDVMCVMPTGGGKSLCYQLPSLARKGTTIVVSPLIALMKDQVDTLQGLGIAAKLINSTLSATEQSDVMNEMASGKLDLVYVAPERLRNSRFLEACQSANVALLAVDEAHCVSEWGHDFRPDYSRLGRFRQRYLNNVQTIALTATATPVVRDDVIESLGLKDPCTFVTGFARTNLRFGVSHAKTDQEKNDTLLSYLQSQSGSGIIYAATRKRCEELAEWLPEKARRPIGVYHAGLDPIQRRRVQDDFMSGKLSAIVATNAFGMGIDKSDIRFVVHYNMPGSLEAYYQEAGRAGRDGGKSDCQLMFSYSDRYIQEFFIDNRYPSKETVKKVYEYLLSRDEDPIELTLDQVRDGIKVKDGSEAIGTAETLLAKAGVLRRLDSNANYAMLRIDSDAPSMLDFLPKEARTRRKVMLAIEKIVGRRRHEDVFVKPARLVEMAGVKKDALVRTLRELRRLKAFDYVPPFRGRAIHFTDRDQRFEDLQIDFDELAQRKAAETEKLESVIRFARTAGCRQRVILNYFGETEADNCGTCDRCAPVDGTVGRASDVSVSVEMKGVDPVALLRGIRVVLSGVTRMHGRFGKTMVAQMLCGSKNKKLQQWKLNRLSTYGLLSELKQSEIVSVLDALAEAGFVEQKEVDERRPTIQMTAEGTEVMMGGVTLPPSVRMPLPLAKRLAKASRAIESGDVQTSSPGTDVVDSVSRTADDEATGEEAADSEVRSAQVDEVAETLKRWRRKTAAALGVPAFRILTNSTLDRVAEAMPRTASELENVTGVGPATVEQFGYDLVQLILGCVDPHEDVECVELDPIDASEPERVPSETRPSEQVMGVRDDTPPSSESTSQTGAAPDSSKPGAPPTAEDAYWTWRLFRDGYTSHQIAAIRRCSLADLVDDLVSAASTGHTVELTWVDDAAASRRVRDAIAGSESSVSHS</sequence>
<dbReference type="GO" id="GO:0006260">
    <property type="term" value="P:DNA replication"/>
    <property type="evidence" value="ECO:0007669"/>
    <property type="project" value="InterPro"/>
</dbReference>
<evidence type="ECO:0000256" key="11">
    <source>
        <dbReference type="ARBA" id="ARBA00034617"/>
    </source>
</evidence>
<dbReference type="EMBL" id="SJPW01000005">
    <property type="protein sequence ID" value="TWU50871.1"/>
    <property type="molecule type" value="Genomic_DNA"/>
</dbReference>
<dbReference type="GO" id="GO:0005524">
    <property type="term" value="F:ATP binding"/>
    <property type="evidence" value="ECO:0007669"/>
    <property type="project" value="UniProtKB-KW"/>
</dbReference>
<evidence type="ECO:0000256" key="6">
    <source>
        <dbReference type="ARBA" id="ARBA00022801"/>
    </source>
</evidence>
<dbReference type="Pfam" id="PF09382">
    <property type="entry name" value="RQC"/>
    <property type="match status" value="1"/>
</dbReference>
<comment type="caution">
    <text evidence="19">The sequence shown here is derived from an EMBL/GenBank/DDBJ whole genome shotgun (WGS) entry which is preliminary data.</text>
</comment>
<keyword evidence="20" id="KW-1185">Reference proteome</keyword>
<evidence type="ECO:0000256" key="14">
    <source>
        <dbReference type="ARBA" id="ARBA00044550"/>
    </source>
</evidence>
<dbReference type="InterPro" id="IPR004589">
    <property type="entry name" value="DNA_helicase_ATP-dep_RecQ"/>
</dbReference>
<dbReference type="Pfam" id="PF16124">
    <property type="entry name" value="RecQ_Zn_bind"/>
    <property type="match status" value="1"/>
</dbReference>
<dbReference type="SMART" id="SM00487">
    <property type="entry name" value="DEXDc"/>
    <property type="match status" value="1"/>
</dbReference>
<dbReference type="NCBIfam" id="TIGR00614">
    <property type="entry name" value="recQ_fam"/>
    <property type="match status" value="1"/>
</dbReference>
<dbReference type="PROSITE" id="PS51194">
    <property type="entry name" value="HELICASE_CTER"/>
    <property type="match status" value="1"/>
</dbReference>
<accession>A0A5C6EU36</accession>
<dbReference type="PROSITE" id="PS50967">
    <property type="entry name" value="HRDC"/>
    <property type="match status" value="1"/>
</dbReference>
<dbReference type="SMART" id="SM00956">
    <property type="entry name" value="RQC"/>
    <property type="match status" value="1"/>
</dbReference>
<dbReference type="Gene3D" id="3.40.50.300">
    <property type="entry name" value="P-loop containing nucleotide triphosphate hydrolases"/>
    <property type="match status" value="2"/>
</dbReference>
<evidence type="ECO:0000256" key="4">
    <source>
        <dbReference type="ARBA" id="ARBA00022723"/>
    </source>
</evidence>
<dbReference type="GO" id="GO:0006281">
    <property type="term" value="P:DNA repair"/>
    <property type="evidence" value="ECO:0007669"/>
    <property type="project" value="InterPro"/>
</dbReference>
<dbReference type="CDD" id="cd17920">
    <property type="entry name" value="DEXHc_RecQ"/>
    <property type="match status" value="1"/>
</dbReference>
<dbReference type="GO" id="GO:0046872">
    <property type="term" value="F:metal ion binding"/>
    <property type="evidence" value="ECO:0007669"/>
    <property type="project" value="UniProtKB-KW"/>
</dbReference>
<feature type="domain" description="Helicase C-terminal" evidence="18">
    <location>
        <begin position="246"/>
        <end position="408"/>
    </location>
</feature>
<dbReference type="Gene3D" id="1.10.150.80">
    <property type="entry name" value="HRDC domain"/>
    <property type="match status" value="1"/>
</dbReference>
<evidence type="ECO:0000259" key="16">
    <source>
        <dbReference type="PROSITE" id="PS50967"/>
    </source>
</evidence>
<dbReference type="InterPro" id="IPR010997">
    <property type="entry name" value="HRDC-like_sf"/>
</dbReference>
<dbReference type="InterPro" id="IPR036388">
    <property type="entry name" value="WH-like_DNA-bd_sf"/>
</dbReference>
<dbReference type="InterPro" id="IPR014001">
    <property type="entry name" value="Helicase_ATP-bd"/>
</dbReference>
<feature type="compositionally biased region" description="Basic and acidic residues" evidence="15">
    <location>
        <begin position="867"/>
        <end position="877"/>
    </location>
</feature>
<evidence type="ECO:0000256" key="13">
    <source>
        <dbReference type="ARBA" id="ARBA00044535"/>
    </source>
</evidence>
<gene>
    <name evidence="19" type="primary">recQ_4</name>
    <name evidence="19" type="ORF">Poly51_41640</name>
</gene>
<protein>
    <recommendedName>
        <fullName evidence="13">ATP-dependent DNA helicase RecQ</fullName>
        <ecNumber evidence="12">5.6.2.4</ecNumber>
    </recommendedName>
    <alternativeName>
        <fullName evidence="14">DNA 3'-5' helicase RecQ</fullName>
    </alternativeName>
</protein>
<dbReference type="FunFam" id="3.40.50.300:FF:000296">
    <property type="entry name" value="ATP-dependent DNA helicase RecQ"/>
    <property type="match status" value="1"/>
</dbReference>
<dbReference type="InterPro" id="IPR044876">
    <property type="entry name" value="HRDC_dom_sf"/>
</dbReference>
<evidence type="ECO:0000256" key="2">
    <source>
        <dbReference type="ARBA" id="ARBA00001947"/>
    </source>
</evidence>
<feature type="region of interest" description="Disordered" evidence="15">
    <location>
        <begin position="737"/>
        <end position="775"/>
    </location>
</feature>
<feature type="compositionally biased region" description="Polar residues" evidence="15">
    <location>
        <begin position="889"/>
        <end position="899"/>
    </location>
</feature>
<dbReference type="GO" id="GO:0043138">
    <property type="term" value="F:3'-5' DNA helicase activity"/>
    <property type="evidence" value="ECO:0007669"/>
    <property type="project" value="UniProtKB-EC"/>
</dbReference>
<feature type="domain" description="Helicase ATP-binding" evidence="17">
    <location>
        <begin position="53"/>
        <end position="222"/>
    </location>
</feature>
<feature type="compositionally biased region" description="Acidic residues" evidence="15">
    <location>
        <begin position="761"/>
        <end position="770"/>
    </location>
</feature>
<dbReference type="InterPro" id="IPR036390">
    <property type="entry name" value="WH_DNA-bd_sf"/>
</dbReference>
<dbReference type="Gene3D" id="1.10.10.10">
    <property type="entry name" value="Winged helix-like DNA-binding domain superfamily/Winged helix DNA-binding domain"/>
    <property type="match status" value="1"/>
</dbReference>
<evidence type="ECO:0000313" key="20">
    <source>
        <dbReference type="Proteomes" id="UP000318288"/>
    </source>
</evidence>
<dbReference type="GO" id="GO:0003677">
    <property type="term" value="F:DNA binding"/>
    <property type="evidence" value="ECO:0007669"/>
    <property type="project" value="UniProtKB-KW"/>
</dbReference>
<dbReference type="GO" id="GO:0006310">
    <property type="term" value="P:DNA recombination"/>
    <property type="evidence" value="ECO:0007669"/>
    <property type="project" value="InterPro"/>
</dbReference>
<keyword evidence="9" id="KW-0238">DNA-binding</keyword>
<dbReference type="EC" id="5.6.2.4" evidence="12"/>
<dbReference type="InterPro" id="IPR001650">
    <property type="entry name" value="Helicase_C-like"/>
</dbReference>
<dbReference type="PANTHER" id="PTHR13710:SF105">
    <property type="entry name" value="ATP-DEPENDENT DNA HELICASE Q1"/>
    <property type="match status" value="1"/>
</dbReference>
<dbReference type="SMART" id="SM00341">
    <property type="entry name" value="HRDC"/>
    <property type="match status" value="1"/>
</dbReference>
<dbReference type="Pfam" id="PF00270">
    <property type="entry name" value="DEAD"/>
    <property type="match status" value="1"/>
</dbReference>
<dbReference type="GO" id="GO:0005737">
    <property type="term" value="C:cytoplasm"/>
    <property type="evidence" value="ECO:0007669"/>
    <property type="project" value="TreeGrafter"/>
</dbReference>
<keyword evidence="4" id="KW-0479">Metal-binding</keyword>
<keyword evidence="6 19" id="KW-0378">Hydrolase</keyword>
<evidence type="ECO:0000256" key="8">
    <source>
        <dbReference type="ARBA" id="ARBA00022840"/>
    </source>
</evidence>
<evidence type="ECO:0000313" key="19">
    <source>
        <dbReference type="EMBL" id="TWU50871.1"/>
    </source>
</evidence>
<comment type="cofactor">
    <cofactor evidence="2">
        <name>Zn(2+)</name>
        <dbReference type="ChEBI" id="CHEBI:29105"/>
    </cofactor>
</comment>
<comment type="cofactor">
    <cofactor evidence="1">
        <name>Mg(2+)</name>
        <dbReference type="ChEBI" id="CHEBI:18420"/>
    </cofactor>
</comment>
<evidence type="ECO:0000256" key="3">
    <source>
        <dbReference type="ARBA" id="ARBA00005446"/>
    </source>
</evidence>
<evidence type="ECO:0000259" key="17">
    <source>
        <dbReference type="PROSITE" id="PS51192"/>
    </source>
</evidence>
<dbReference type="GO" id="GO:0043590">
    <property type="term" value="C:bacterial nucleoid"/>
    <property type="evidence" value="ECO:0007669"/>
    <property type="project" value="TreeGrafter"/>
</dbReference>
<dbReference type="Pfam" id="PF00570">
    <property type="entry name" value="HRDC"/>
    <property type="match status" value="1"/>
</dbReference>
<proteinExistence type="inferred from homology"/>
<name>A0A5C6EU36_9BACT</name>
<evidence type="ECO:0000259" key="18">
    <source>
        <dbReference type="PROSITE" id="PS51194"/>
    </source>
</evidence>
<dbReference type="Pfam" id="PF00271">
    <property type="entry name" value="Helicase_C"/>
    <property type="match status" value="1"/>
</dbReference>
<dbReference type="InterPro" id="IPR027417">
    <property type="entry name" value="P-loop_NTPase"/>
</dbReference>
<evidence type="ECO:0000256" key="15">
    <source>
        <dbReference type="SAM" id="MobiDB-lite"/>
    </source>
</evidence>
<dbReference type="InterPro" id="IPR018982">
    <property type="entry name" value="RQC_domain"/>
</dbReference>
<keyword evidence="5" id="KW-0547">Nucleotide-binding</keyword>
<keyword evidence="7 19" id="KW-0347">Helicase</keyword>
<dbReference type="SMART" id="SM00490">
    <property type="entry name" value="HELICc"/>
    <property type="match status" value="1"/>
</dbReference>
<organism evidence="19 20">
    <name type="scientific">Rubripirellula tenax</name>
    <dbReference type="NCBI Taxonomy" id="2528015"/>
    <lineage>
        <taxon>Bacteria</taxon>
        <taxon>Pseudomonadati</taxon>
        <taxon>Planctomycetota</taxon>
        <taxon>Planctomycetia</taxon>
        <taxon>Pirellulales</taxon>
        <taxon>Pirellulaceae</taxon>
        <taxon>Rubripirellula</taxon>
    </lineage>
</organism>
<reference evidence="19 20" key="1">
    <citation type="submission" date="2019-02" db="EMBL/GenBank/DDBJ databases">
        <title>Deep-cultivation of Planctomycetes and their phenomic and genomic characterization uncovers novel biology.</title>
        <authorList>
            <person name="Wiegand S."/>
            <person name="Jogler M."/>
            <person name="Boedeker C."/>
            <person name="Pinto D."/>
            <person name="Vollmers J."/>
            <person name="Rivas-Marin E."/>
            <person name="Kohn T."/>
            <person name="Peeters S.H."/>
            <person name="Heuer A."/>
            <person name="Rast P."/>
            <person name="Oberbeckmann S."/>
            <person name="Bunk B."/>
            <person name="Jeske O."/>
            <person name="Meyerdierks A."/>
            <person name="Storesund J.E."/>
            <person name="Kallscheuer N."/>
            <person name="Luecker S."/>
            <person name="Lage O.M."/>
            <person name="Pohl T."/>
            <person name="Merkel B.J."/>
            <person name="Hornburger P."/>
            <person name="Mueller R.-W."/>
            <person name="Bruemmer F."/>
            <person name="Labrenz M."/>
            <person name="Spormann A.M."/>
            <person name="Op Den Camp H."/>
            <person name="Overmann J."/>
            <person name="Amann R."/>
            <person name="Jetten M.S.M."/>
            <person name="Mascher T."/>
            <person name="Medema M.H."/>
            <person name="Devos D.P."/>
            <person name="Kaster A.-K."/>
            <person name="Ovreas L."/>
            <person name="Rohde M."/>
            <person name="Galperin M.Y."/>
            <person name="Jogler C."/>
        </authorList>
    </citation>
    <scope>NUCLEOTIDE SEQUENCE [LARGE SCALE GENOMIC DNA]</scope>
    <source>
        <strain evidence="19 20">Poly51</strain>
    </source>
</reference>
<dbReference type="Proteomes" id="UP000318288">
    <property type="component" value="Unassembled WGS sequence"/>
</dbReference>
<evidence type="ECO:0000256" key="9">
    <source>
        <dbReference type="ARBA" id="ARBA00023125"/>
    </source>
</evidence>
<evidence type="ECO:0000256" key="7">
    <source>
        <dbReference type="ARBA" id="ARBA00022806"/>
    </source>
</evidence>
<evidence type="ECO:0000256" key="10">
    <source>
        <dbReference type="ARBA" id="ARBA00023235"/>
    </source>
</evidence>
<dbReference type="InterPro" id="IPR032284">
    <property type="entry name" value="RecQ_Zn-bd"/>
</dbReference>
<dbReference type="InterPro" id="IPR011545">
    <property type="entry name" value="DEAD/DEAH_box_helicase_dom"/>
</dbReference>
<dbReference type="PANTHER" id="PTHR13710">
    <property type="entry name" value="DNA HELICASE RECQ FAMILY MEMBER"/>
    <property type="match status" value="1"/>
</dbReference>
<dbReference type="OrthoDB" id="9763310at2"/>
<dbReference type="SUPFAM" id="SSF52540">
    <property type="entry name" value="P-loop containing nucleoside triphosphate hydrolases"/>
    <property type="match status" value="1"/>
</dbReference>
<dbReference type="GO" id="GO:0016787">
    <property type="term" value="F:hydrolase activity"/>
    <property type="evidence" value="ECO:0007669"/>
    <property type="project" value="UniProtKB-KW"/>
</dbReference>
<evidence type="ECO:0000256" key="1">
    <source>
        <dbReference type="ARBA" id="ARBA00001946"/>
    </source>
</evidence>
<keyword evidence="8" id="KW-0067">ATP-binding</keyword>
<comment type="similarity">
    <text evidence="3">Belongs to the helicase family. RecQ subfamily.</text>
</comment>